<comment type="caution">
    <text evidence="1">The sequence shown here is derived from an EMBL/GenBank/DDBJ whole genome shotgun (WGS) entry which is preliminary data.</text>
</comment>
<keyword evidence="2" id="KW-1185">Reference proteome</keyword>
<protein>
    <submittedName>
        <fullName evidence="1">Uncharacterized protein</fullName>
    </submittedName>
</protein>
<evidence type="ECO:0000313" key="2">
    <source>
        <dbReference type="Proteomes" id="UP001175226"/>
    </source>
</evidence>
<dbReference type="AlphaFoldDB" id="A0AA39MF79"/>
<accession>A0AA39MF79</accession>
<gene>
    <name evidence="1" type="ORF">EV421DRAFT_1742966</name>
</gene>
<dbReference type="Proteomes" id="UP001175226">
    <property type="component" value="Unassembled WGS sequence"/>
</dbReference>
<dbReference type="SUPFAM" id="SSF52047">
    <property type="entry name" value="RNI-like"/>
    <property type="match status" value="1"/>
</dbReference>
<sequence>MPTQIVQKTESLDFTEDDFVPQAFTPPESPPNQMFPRYIWVPEGAGKEVSSTPCVNRRQNICRQLVPVDPHGTSVSPRVLLDTPGFMKPLEVQTAQLQTVRPEELFRPVTSLESSGMHWSLGGTLGSRSIKAMSLVPPSPTVTDASSASDVGNVCVSLAVGDKRKAIDATDASIDAEGHVVQKSRTVGSDENFGPKDDGDRINGTDYGTDIVAADGLSPDLKFHYLSQMWQGGLPPPQEHCSWHQATLLWIANMQQILSGMTFNQLQDANRLCPFPVKRRLILQDLGFIDADEAEQDFHHSLCDIGTWTLYPIPMVDMSVRGKIHHQQQRPSQRPLLTQQDWELVTAASFVGTVSDFLWPDVEGIEVDSSYSKPQATHLVIEGEQEEGISQIPVNDFVEQLTALHTAQVQTLAWKMPSLQRLYLWNSSVSPEGLQVLMKLLPNLTHFAVGGQDTTRIVEDHFGDDLFPDGEILKKLPANLVFLHIDVVALVGEKTSKTGNGIRPRTICWLTLLDNHVPITTLELKLFTNNIRVGRNLLALCVSTVQTIKLYFVDTFVGSLKFWDNAYASQELQAVEVVNLSILVKELQPRMAVHSFYSGLVTARIPHMREDNFMHVFLFNDGGFLAQFADATDTRALIRALSATIEASRTGTMQTIFLTMPCTATDVPVMRSPFLFNVVGCGARRQALAPYSAYRVCTPLEDRTDPGTDINSDHLAGRTTHG</sequence>
<dbReference type="EMBL" id="JAUEPT010000110">
    <property type="protein sequence ID" value="KAK0431613.1"/>
    <property type="molecule type" value="Genomic_DNA"/>
</dbReference>
<evidence type="ECO:0000313" key="1">
    <source>
        <dbReference type="EMBL" id="KAK0431613.1"/>
    </source>
</evidence>
<organism evidence="1 2">
    <name type="scientific">Armillaria borealis</name>
    <dbReference type="NCBI Taxonomy" id="47425"/>
    <lineage>
        <taxon>Eukaryota</taxon>
        <taxon>Fungi</taxon>
        <taxon>Dikarya</taxon>
        <taxon>Basidiomycota</taxon>
        <taxon>Agaricomycotina</taxon>
        <taxon>Agaricomycetes</taxon>
        <taxon>Agaricomycetidae</taxon>
        <taxon>Agaricales</taxon>
        <taxon>Marasmiineae</taxon>
        <taxon>Physalacriaceae</taxon>
        <taxon>Armillaria</taxon>
    </lineage>
</organism>
<proteinExistence type="predicted"/>
<name>A0AA39MF79_9AGAR</name>
<reference evidence="1" key="1">
    <citation type="submission" date="2023-06" db="EMBL/GenBank/DDBJ databases">
        <authorList>
            <consortium name="Lawrence Berkeley National Laboratory"/>
            <person name="Ahrendt S."/>
            <person name="Sahu N."/>
            <person name="Indic B."/>
            <person name="Wong-Bajracharya J."/>
            <person name="Merenyi Z."/>
            <person name="Ke H.-M."/>
            <person name="Monk M."/>
            <person name="Kocsube S."/>
            <person name="Drula E."/>
            <person name="Lipzen A."/>
            <person name="Balint B."/>
            <person name="Henrissat B."/>
            <person name="Andreopoulos B."/>
            <person name="Martin F.M."/>
            <person name="Harder C.B."/>
            <person name="Rigling D."/>
            <person name="Ford K.L."/>
            <person name="Foster G.D."/>
            <person name="Pangilinan J."/>
            <person name="Papanicolaou A."/>
            <person name="Barry K."/>
            <person name="LaButti K."/>
            <person name="Viragh M."/>
            <person name="Koriabine M."/>
            <person name="Yan M."/>
            <person name="Riley R."/>
            <person name="Champramary S."/>
            <person name="Plett K.L."/>
            <person name="Tsai I.J."/>
            <person name="Slot J."/>
            <person name="Sipos G."/>
            <person name="Plett J."/>
            <person name="Nagy L.G."/>
            <person name="Grigoriev I.V."/>
        </authorList>
    </citation>
    <scope>NUCLEOTIDE SEQUENCE</scope>
    <source>
        <strain evidence="1">FPL87.14</strain>
    </source>
</reference>